<dbReference type="InterPro" id="IPR050322">
    <property type="entry name" value="Fe-S_cluster_asmbl/transfer"/>
</dbReference>
<reference evidence="5" key="1">
    <citation type="submission" date="2020-05" db="EMBL/GenBank/DDBJ databases">
        <title>Phylogenomic resolution of chytrid fungi.</title>
        <authorList>
            <person name="Stajich J.E."/>
            <person name="Amses K."/>
            <person name="Simmons R."/>
            <person name="Seto K."/>
            <person name="Myers J."/>
            <person name="Bonds A."/>
            <person name="Quandt C.A."/>
            <person name="Barry K."/>
            <person name="Liu P."/>
            <person name="Grigoriev I."/>
            <person name="Longcore J.E."/>
            <person name="James T.Y."/>
        </authorList>
    </citation>
    <scope>NUCLEOTIDE SEQUENCE</scope>
    <source>
        <strain evidence="5">JEL0318</strain>
    </source>
</reference>
<dbReference type="PANTHER" id="PTHR10072">
    <property type="entry name" value="IRON-SULFUR CLUSTER ASSEMBLY PROTEIN"/>
    <property type="match status" value="1"/>
</dbReference>
<sequence length="113" mass="12425">MPAKARKAILTLTPSALSRLKTLTSGPTPQLLRIGTKKKGCSGQTYTLDYVSQPSKFDEIVEQEGVKVVVDSKALFSIIGSEMDYVDEKLKSEFVFRNPNIKETCGCGMSFMV</sequence>
<accession>A0AAD5SJZ7</accession>
<protein>
    <recommendedName>
        <fullName evidence="3">Iron-sulfur assembly protein 1</fullName>
    </recommendedName>
</protein>
<evidence type="ECO:0000256" key="2">
    <source>
        <dbReference type="ARBA" id="ARBA00054873"/>
    </source>
</evidence>
<dbReference type="GO" id="GO:0051537">
    <property type="term" value="F:2 iron, 2 sulfur cluster binding"/>
    <property type="evidence" value="ECO:0007669"/>
    <property type="project" value="TreeGrafter"/>
</dbReference>
<proteinExistence type="inferred from homology"/>
<keyword evidence="6" id="KW-1185">Reference proteome</keyword>
<evidence type="ECO:0000256" key="1">
    <source>
        <dbReference type="ARBA" id="ARBA00006718"/>
    </source>
</evidence>
<evidence type="ECO:0000256" key="3">
    <source>
        <dbReference type="ARBA" id="ARBA00071673"/>
    </source>
</evidence>
<comment type="similarity">
    <text evidence="1">Belongs to the HesB/IscA family.</text>
</comment>
<comment type="function">
    <text evidence="2">Involved in the assembly of mitochondrial and cytoplasmic iron-sulfur proteins. Probably involved in the binding of an intermediate of Fe/S cluster assembly.</text>
</comment>
<dbReference type="GO" id="GO:0005739">
    <property type="term" value="C:mitochondrion"/>
    <property type="evidence" value="ECO:0007669"/>
    <property type="project" value="TreeGrafter"/>
</dbReference>
<dbReference type="FunFam" id="2.60.300.12:FF:000001">
    <property type="entry name" value="Iron-binding protein IscA"/>
    <property type="match status" value="1"/>
</dbReference>
<feature type="domain" description="Core" evidence="4">
    <location>
        <begin position="10"/>
        <end position="108"/>
    </location>
</feature>
<organism evidence="5 6">
    <name type="scientific">Rhizophlyctis rosea</name>
    <dbReference type="NCBI Taxonomy" id="64517"/>
    <lineage>
        <taxon>Eukaryota</taxon>
        <taxon>Fungi</taxon>
        <taxon>Fungi incertae sedis</taxon>
        <taxon>Chytridiomycota</taxon>
        <taxon>Chytridiomycota incertae sedis</taxon>
        <taxon>Chytridiomycetes</taxon>
        <taxon>Rhizophlyctidales</taxon>
        <taxon>Rhizophlyctidaceae</taxon>
        <taxon>Rhizophlyctis</taxon>
    </lineage>
</organism>
<dbReference type="InterPro" id="IPR016092">
    <property type="entry name" value="ATAP"/>
</dbReference>
<dbReference type="SUPFAM" id="SSF89360">
    <property type="entry name" value="HesB-like domain"/>
    <property type="match status" value="1"/>
</dbReference>
<dbReference type="GO" id="GO:0016226">
    <property type="term" value="P:iron-sulfur cluster assembly"/>
    <property type="evidence" value="ECO:0007669"/>
    <property type="project" value="InterPro"/>
</dbReference>
<dbReference type="PROSITE" id="PS01152">
    <property type="entry name" value="HESB"/>
    <property type="match status" value="1"/>
</dbReference>
<name>A0AAD5SJZ7_9FUNG</name>
<comment type="caution">
    <text evidence="5">The sequence shown here is derived from an EMBL/GenBank/DDBJ whole genome shotgun (WGS) entry which is preliminary data.</text>
</comment>
<dbReference type="EMBL" id="JADGJD010000036">
    <property type="protein sequence ID" value="KAJ3056372.1"/>
    <property type="molecule type" value="Genomic_DNA"/>
</dbReference>
<dbReference type="NCBIfam" id="TIGR00049">
    <property type="entry name" value="iron-sulfur cluster assembly accessory protein"/>
    <property type="match status" value="1"/>
</dbReference>
<dbReference type="PANTHER" id="PTHR10072:SF41">
    <property type="entry name" value="IRON-SULFUR CLUSTER ASSEMBLY 1 HOMOLOG, MITOCHONDRIAL"/>
    <property type="match status" value="1"/>
</dbReference>
<gene>
    <name evidence="5" type="primary">ISA1</name>
    <name evidence="5" type="ORF">HK097_007209</name>
</gene>
<dbReference type="InterPro" id="IPR000361">
    <property type="entry name" value="ATAP_core_dom"/>
</dbReference>
<dbReference type="InterPro" id="IPR017870">
    <property type="entry name" value="FeS_cluster_insertion_CS"/>
</dbReference>
<dbReference type="Gene3D" id="2.60.300.12">
    <property type="entry name" value="HesB-like domain"/>
    <property type="match status" value="1"/>
</dbReference>
<dbReference type="InterPro" id="IPR035903">
    <property type="entry name" value="HesB-like_dom_sf"/>
</dbReference>
<dbReference type="AlphaFoldDB" id="A0AAD5SJZ7"/>
<evidence type="ECO:0000259" key="4">
    <source>
        <dbReference type="Pfam" id="PF01521"/>
    </source>
</evidence>
<evidence type="ECO:0000313" key="6">
    <source>
        <dbReference type="Proteomes" id="UP001212841"/>
    </source>
</evidence>
<dbReference type="Pfam" id="PF01521">
    <property type="entry name" value="Fe-S_biosyn"/>
    <property type="match status" value="1"/>
</dbReference>
<dbReference type="Proteomes" id="UP001212841">
    <property type="component" value="Unassembled WGS sequence"/>
</dbReference>
<evidence type="ECO:0000313" key="5">
    <source>
        <dbReference type="EMBL" id="KAJ3056372.1"/>
    </source>
</evidence>